<evidence type="ECO:0000313" key="2">
    <source>
        <dbReference type="EMBL" id="RAK34010.1"/>
    </source>
</evidence>
<dbReference type="Pfam" id="PF06764">
    <property type="entry name" value="DUF1223"/>
    <property type="match status" value="1"/>
</dbReference>
<protein>
    <submittedName>
        <fullName evidence="2">Uncharacterized protein</fullName>
    </submittedName>
</protein>
<accession>A0A364JZD0</accession>
<dbReference type="PANTHER" id="PTHR36057:SF1">
    <property type="entry name" value="LIPOPROTEIN LIPID ATTACHMENT SITE-LIKE PROTEIN, PUTATIVE (DUF1223)-RELATED"/>
    <property type="match status" value="1"/>
</dbReference>
<dbReference type="InterPro" id="IPR036249">
    <property type="entry name" value="Thioredoxin-like_sf"/>
</dbReference>
<dbReference type="SUPFAM" id="SSF52833">
    <property type="entry name" value="Thioredoxin-like"/>
    <property type="match status" value="1"/>
</dbReference>
<evidence type="ECO:0000256" key="1">
    <source>
        <dbReference type="SAM" id="Phobius"/>
    </source>
</evidence>
<name>A0A364JZD0_9HYPH</name>
<proteinExistence type="predicted"/>
<dbReference type="Proteomes" id="UP000249453">
    <property type="component" value="Unassembled WGS sequence"/>
</dbReference>
<dbReference type="PANTHER" id="PTHR36057">
    <property type="match status" value="1"/>
</dbReference>
<gene>
    <name evidence="2" type="ORF">C7374_101338</name>
</gene>
<dbReference type="AlphaFoldDB" id="A0A364JZD0"/>
<evidence type="ECO:0000313" key="3">
    <source>
        <dbReference type="Proteomes" id="UP000249453"/>
    </source>
</evidence>
<feature type="transmembrane region" description="Helical" evidence="1">
    <location>
        <begin position="21"/>
        <end position="40"/>
    </location>
</feature>
<comment type="caution">
    <text evidence="2">The sequence shown here is derived from an EMBL/GenBank/DDBJ whole genome shotgun (WGS) entry which is preliminary data.</text>
</comment>
<reference evidence="2 3" key="1">
    <citation type="submission" date="2018-06" db="EMBL/GenBank/DDBJ databases">
        <title>Genomic Encyclopedia of Type Strains, Phase IV (KMG-IV): sequencing the most valuable type-strain genomes for metagenomic binning, comparative biology and taxonomic classification.</title>
        <authorList>
            <person name="Goeker M."/>
        </authorList>
    </citation>
    <scope>NUCLEOTIDE SEQUENCE [LARGE SCALE GENOMIC DNA]</scope>
    <source>
        <strain evidence="2 3">DSM 26720</strain>
    </source>
</reference>
<dbReference type="InterPro" id="IPR010634">
    <property type="entry name" value="DUF1223"/>
</dbReference>
<keyword evidence="1" id="KW-0812">Transmembrane</keyword>
<keyword evidence="3" id="KW-1185">Reference proteome</keyword>
<keyword evidence="1" id="KW-1133">Transmembrane helix</keyword>
<sequence length="265" mass="29030">MKVLYINAGIEAQPRIKTGVYAGRFLGVAGLAFIGCFSLSSNGQAQQNSNRDAVVELYTSQGCKSCPAADEILAEAADDPNILALSFNVNYWDYLGWRDTLATQENTDRQQAYRDAFTKMVYTPQMIINGRVQMNGGDATAITEQLEGTKLQVPIAIQRSEDGRLSIEIATGEKPPFPVHVLIFYIRDSVSIPITKGENAGKSVTYRNTVADIDTIGLWEGKAVTFELPASELDRKDVTGFAVILQEFHEKNSLGPILGAALFRE</sequence>
<organism evidence="2 3">
    <name type="scientific">Falsochrobactrum ovis</name>
    <dbReference type="NCBI Taxonomy" id="1293442"/>
    <lineage>
        <taxon>Bacteria</taxon>
        <taxon>Pseudomonadati</taxon>
        <taxon>Pseudomonadota</taxon>
        <taxon>Alphaproteobacteria</taxon>
        <taxon>Hyphomicrobiales</taxon>
        <taxon>Brucellaceae</taxon>
        <taxon>Falsochrobactrum</taxon>
    </lineage>
</organism>
<keyword evidence="1" id="KW-0472">Membrane</keyword>
<dbReference type="EMBL" id="QLMK01000001">
    <property type="protein sequence ID" value="RAK34010.1"/>
    <property type="molecule type" value="Genomic_DNA"/>
</dbReference>